<proteinExistence type="inferred from homology"/>
<dbReference type="PANTHER" id="PTHR34933:SF1">
    <property type="entry name" value="FLAGELLAR L-RING PROTEIN"/>
    <property type="match status" value="1"/>
</dbReference>
<dbReference type="AlphaFoldDB" id="A0A2A5B5R6"/>
<evidence type="ECO:0000256" key="12">
    <source>
        <dbReference type="SAM" id="SignalP"/>
    </source>
</evidence>
<evidence type="ECO:0000256" key="7">
    <source>
        <dbReference type="ARBA" id="ARBA00023139"/>
    </source>
</evidence>
<dbReference type="HAMAP" id="MF_00415">
    <property type="entry name" value="FlgH"/>
    <property type="match status" value="1"/>
</dbReference>
<evidence type="ECO:0000256" key="9">
    <source>
        <dbReference type="ARBA" id="ARBA00023237"/>
    </source>
</evidence>
<dbReference type="InterPro" id="IPR000527">
    <property type="entry name" value="Flag_Lring"/>
</dbReference>
<keyword evidence="7" id="KW-0564">Palmitate</keyword>
<name>A0A2A5B5R6_9GAMM</name>
<evidence type="ECO:0000256" key="5">
    <source>
        <dbReference type="ARBA" id="ARBA00022729"/>
    </source>
</evidence>
<dbReference type="GO" id="GO:0009279">
    <property type="term" value="C:cell outer membrane"/>
    <property type="evidence" value="ECO:0007669"/>
    <property type="project" value="UniProtKB-SubCell"/>
</dbReference>
<evidence type="ECO:0000256" key="11">
    <source>
        <dbReference type="HAMAP-Rule" id="MF_00415"/>
    </source>
</evidence>
<evidence type="ECO:0000256" key="4">
    <source>
        <dbReference type="ARBA" id="ARBA00011439"/>
    </source>
</evidence>
<evidence type="ECO:0000256" key="6">
    <source>
        <dbReference type="ARBA" id="ARBA00023136"/>
    </source>
</evidence>
<evidence type="ECO:0000256" key="3">
    <source>
        <dbReference type="ARBA" id="ARBA00006929"/>
    </source>
</evidence>
<comment type="similarity">
    <text evidence="3 11">Belongs to the FlgH family.</text>
</comment>
<keyword evidence="6 11" id="KW-0472">Membrane</keyword>
<dbReference type="PANTHER" id="PTHR34933">
    <property type="entry name" value="FLAGELLAR L-RING PROTEIN"/>
    <property type="match status" value="1"/>
</dbReference>
<keyword evidence="10" id="KW-0449">Lipoprotein</keyword>
<reference evidence="14" key="1">
    <citation type="submission" date="2017-08" db="EMBL/GenBank/DDBJ databases">
        <title>A dynamic microbial community with high functional redundancy inhabits the cold, oxic subseafloor aquifer.</title>
        <authorList>
            <person name="Tully B.J."/>
            <person name="Wheat C.G."/>
            <person name="Glazer B.T."/>
            <person name="Huber J.A."/>
        </authorList>
    </citation>
    <scope>NUCLEOTIDE SEQUENCE [LARGE SCALE GENOMIC DNA]</scope>
</reference>
<comment type="caution">
    <text evidence="13">The sequence shown here is derived from an EMBL/GenBank/DDBJ whole genome shotgun (WGS) entry which is preliminary data.</text>
</comment>
<protein>
    <recommendedName>
        <fullName evidence="11">Flagellar L-ring protein</fullName>
    </recommendedName>
    <alternativeName>
        <fullName evidence="11">Basal body L-ring protein</fullName>
    </alternativeName>
</protein>
<dbReference type="GO" id="GO:0071973">
    <property type="term" value="P:bacterial-type flagellum-dependent cell motility"/>
    <property type="evidence" value="ECO:0007669"/>
    <property type="project" value="InterPro"/>
</dbReference>
<evidence type="ECO:0000256" key="1">
    <source>
        <dbReference type="ARBA" id="ARBA00002591"/>
    </source>
</evidence>
<keyword evidence="8 11" id="KW-0975">Bacterial flagellum</keyword>
<evidence type="ECO:0000313" key="14">
    <source>
        <dbReference type="Proteomes" id="UP000218327"/>
    </source>
</evidence>
<dbReference type="Proteomes" id="UP000218327">
    <property type="component" value="Unassembled WGS sequence"/>
</dbReference>
<comment type="function">
    <text evidence="1 11">Assembles around the rod to form the L-ring and probably protects the motor/basal body from shearing forces during rotation.</text>
</comment>
<dbReference type="GO" id="GO:0003774">
    <property type="term" value="F:cytoskeletal motor activity"/>
    <property type="evidence" value="ECO:0007669"/>
    <property type="project" value="InterPro"/>
</dbReference>
<evidence type="ECO:0000256" key="8">
    <source>
        <dbReference type="ARBA" id="ARBA00023143"/>
    </source>
</evidence>
<evidence type="ECO:0000256" key="10">
    <source>
        <dbReference type="ARBA" id="ARBA00023288"/>
    </source>
</evidence>
<keyword evidence="9 11" id="KW-0998">Cell outer membrane</keyword>
<accession>A0A2A5B5R6</accession>
<keyword evidence="13" id="KW-0966">Cell projection</keyword>
<feature type="chain" id="PRO_5013082539" description="Flagellar L-ring protein" evidence="12">
    <location>
        <begin position="21"/>
        <end position="227"/>
    </location>
</feature>
<dbReference type="PRINTS" id="PR01008">
    <property type="entry name" value="FLGLRINGFLGH"/>
</dbReference>
<evidence type="ECO:0000313" key="13">
    <source>
        <dbReference type="EMBL" id="PCJ26661.1"/>
    </source>
</evidence>
<evidence type="ECO:0000256" key="2">
    <source>
        <dbReference type="ARBA" id="ARBA00004635"/>
    </source>
</evidence>
<dbReference type="EMBL" id="NVVJ01000010">
    <property type="protein sequence ID" value="PCJ26661.1"/>
    <property type="molecule type" value="Genomic_DNA"/>
</dbReference>
<sequence>MSMSSFRRVGRMGAVIVAMAILLPACNSSSNSNIDMPEFTPSYQRLNLSVVKNHGAIYQPGSAMGLYEDIKARRVGDILTVIVVEQTSGQNSADNSVNQSTEMNVLTPTFGGSIRPRMKIDLGSENAFSGQRGSSQSNSLNGSIAVTVHEVLPNGNLVVEGEKWIRINQANEFIRLQGVIRPKDIDTNNTLLSTQIADARISYGGKGTTGNTPGWAAKILFSSIWPF</sequence>
<feature type="signal peptide" evidence="12">
    <location>
        <begin position="1"/>
        <end position="20"/>
    </location>
</feature>
<gene>
    <name evidence="11 13" type="primary">flgH</name>
    <name evidence="13" type="ORF">COA96_04900</name>
</gene>
<keyword evidence="13" id="KW-0282">Flagellum</keyword>
<comment type="subunit">
    <text evidence="4 11">The basal body constitutes a major portion of the flagellar organelle and consists of four rings (L,P,S, and M) mounted on a central rod.</text>
</comment>
<dbReference type="GO" id="GO:0009427">
    <property type="term" value="C:bacterial-type flagellum basal body, distal rod, L ring"/>
    <property type="evidence" value="ECO:0007669"/>
    <property type="project" value="InterPro"/>
</dbReference>
<comment type="subcellular location">
    <subcellularLocation>
        <location evidence="11">Cell outer membrane</location>
    </subcellularLocation>
    <subcellularLocation>
        <location evidence="11">Bacterial flagellum basal body</location>
    </subcellularLocation>
    <subcellularLocation>
        <location evidence="2">Membrane</location>
        <topology evidence="2">Lipid-anchor</topology>
    </subcellularLocation>
</comment>
<keyword evidence="5 12" id="KW-0732">Signal</keyword>
<organism evidence="13 14">
    <name type="scientific">SAR86 cluster bacterium</name>
    <dbReference type="NCBI Taxonomy" id="2030880"/>
    <lineage>
        <taxon>Bacteria</taxon>
        <taxon>Pseudomonadati</taxon>
        <taxon>Pseudomonadota</taxon>
        <taxon>Gammaproteobacteria</taxon>
        <taxon>SAR86 cluster</taxon>
    </lineage>
</organism>
<keyword evidence="13" id="KW-0969">Cilium</keyword>
<dbReference type="Pfam" id="PF02107">
    <property type="entry name" value="FlgH"/>
    <property type="match status" value="1"/>
</dbReference>